<keyword evidence="3" id="KW-1185">Reference proteome</keyword>
<protein>
    <submittedName>
        <fullName evidence="2">Uncharacterized protein</fullName>
    </submittedName>
</protein>
<dbReference type="AlphaFoldDB" id="A0A9P6UPH8"/>
<dbReference type="EMBL" id="JAAAIN010000479">
    <property type="protein sequence ID" value="KAG0313946.1"/>
    <property type="molecule type" value="Genomic_DNA"/>
</dbReference>
<evidence type="ECO:0000256" key="1">
    <source>
        <dbReference type="SAM" id="MobiDB-lite"/>
    </source>
</evidence>
<accession>A0A9P6UPH8</accession>
<feature type="compositionally biased region" description="Basic and acidic residues" evidence="1">
    <location>
        <begin position="66"/>
        <end position="77"/>
    </location>
</feature>
<organism evidence="2 3">
    <name type="scientific">Linnemannia gamsii</name>
    <dbReference type="NCBI Taxonomy" id="64522"/>
    <lineage>
        <taxon>Eukaryota</taxon>
        <taxon>Fungi</taxon>
        <taxon>Fungi incertae sedis</taxon>
        <taxon>Mucoromycota</taxon>
        <taxon>Mortierellomycotina</taxon>
        <taxon>Mortierellomycetes</taxon>
        <taxon>Mortierellales</taxon>
        <taxon>Mortierellaceae</taxon>
        <taxon>Linnemannia</taxon>
    </lineage>
</organism>
<feature type="compositionally biased region" description="Basic and acidic residues" evidence="1">
    <location>
        <begin position="1"/>
        <end position="10"/>
    </location>
</feature>
<name>A0A9P6UPH8_9FUNG</name>
<proteinExistence type="predicted"/>
<dbReference type="PANTHER" id="PTHR35760">
    <property type="entry name" value="SI:CH211-22I13.2"/>
    <property type="match status" value="1"/>
</dbReference>
<dbReference type="OrthoDB" id="8964048at2759"/>
<evidence type="ECO:0000313" key="2">
    <source>
        <dbReference type="EMBL" id="KAG0313946.1"/>
    </source>
</evidence>
<feature type="region of interest" description="Disordered" evidence="1">
    <location>
        <begin position="1"/>
        <end position="89"/>
    </location>
</feature>
<dbReference type="PANTHER" id="PTHR35760:SF1">
    <property type="entry name" value="SI:CH211-22I13.2"/>
    <property type="match status" value="1"/>
</dbReference>
<dbReference type="Proteomes" id="UP000823405">
    <property type="component" value="Unassembled WGS sequence"/>
</dbReference>
<evidence type="ECO:0000313" key="3">
    <source>
        <dbReference type="Proteomes" id="UP000823405"/>
    </source>
</evidence>
<reference evidence="2" key="1">
    <citation type="journal article" date="2020" name="Fungal Divers.">
        <title>Resolving the Mortierellaceae phylogeny through synthesis of multi-gene phylogenetics and phylogenomics.</title>
        <authorList>
            <person name="Vandepol N."/>
            <person name="Liber J."/>
            <person name="Desiro A."/>
            <person name="Na H."/>
            <person name="Kennedy M."/>
            <person name="Barry K."/>
            <person name="Grigoriev I.V."/>
            <person name="Miller A.N."/>
            <person name="O'Donnell K."/>
            <person name="Stajich J.E."/>
            <person name="Bonito G."/>
        </authorList>
    </citation>
    <scope>NUCLEOTIDE SEQUENCE</scope>
    <source>
        <strain evidence="2">NVP60</strain>
    </source>
</reference>
<sequence length="89" mass="10184">MSAIVLDRHSPNQVHLRDQRHRAIGIVNPLDSKSKRHRRRSYSSSDSDDNPRSAITGQKLKLKVAKSSEDKKREKNRGSLLDFLNASYD</sequence>
<gene>
    <name evidence="2" type="ORF">BGZ97_009751</name>
</gene>
<comment type="caution">
    <text evidence="2">The sequence shown here is derived from an EMBL/GenBank/DDBJ whole genome shotgun (WGS) entry which is preliminary data.</text>
</comment>